<name>A0A914WEF0_9BILA</name>
<proteinExistence type="predicted"/>
<dbReference type="InterPro" id="IPR041588">
    <property type="entry name" value="Integrase_H2C2"/>
</dbReference>
<dbReference type="WBParaSite" id="PSAMB.scaffold3791size16893.g22589.t1">
    <property type="protein sequence ID" value="PSAMB.scaffold3791size16893.g22589.t1"/>
    <property type="gene ID" value="PSAMB.scaffold3791size16893.g22589"/>
</dbReference>
<feature type="domain" description="Integrase zinc-binding" evidence="2">
    <location>
        <begin position="39"/>
        <end position="89"/>
    </location>
</feature>
<evidence type="ECO:0000259" key="2">
    <source>
        <dbReference type="Pfam" id="PF17921"/>
    </source>
</evidence>
<dbReference type="Gene3D" id="1.10.340.70">
    <property type="match status" value="1"/>
</dbReference>
<protein>
    <submittedName>
        <fullName evidence="4">Integrase zinc-binding domain-containing protein</fullName>
    </submittedName>
</protein>
<keyword evidence="3" id="KW-1185">Reference proteome</keyword>
<dbReference type="AlphaFoldDB" id="A0A914WEF0"/>
<accession>A0A914WEF0</accession>
<evidence type="ECO:0000256" key="1">
    <source>
        <dbReference type="SAM" id="MobiDB-lite"/>
    </source>
</evidence>
<feature type="compositionally biased region" description="Basic and acidic residues" evidence="1">
    <location>
        <begin position="319"/>
        <end position="332"/>
    </location>
</feature>
<feature type="compositionally biased region" description="Polar residues" evidence="1">
    <location>
        <begin position="117"/>
        <end position="130"/>
    </location>
</feature>
<dbReference type="Proteomes" id="UP000887566">
    <property type="component" value="Unplaced"/>
</dbReference>
<feature type="region of interest" description="Disordered" evidence="1">
    <location>
        <begin position="301"/>
        <end position="350"/>
    </location>
</feature>
<evidence type="ECO:0000313" key="4">
    <source>
        <dbReference type="WBParaSite" id="PSAMB.scaffold3791size16893.g22589.t1"/>
    </source>
</evidence>
<dbReference type="Pfam" id="PF17921">
    <property type="entry name" value="Integrase_H2C2"/>
    <property type="match status" value="1"/>
</dbReference>
<feature type="region of interest" description="Disordered" evidence="1">
    <location>
        <begin position="117"/>
        <end position="156"/>
    </location>
</feature>
<sequence length="350" mass="40552">MNWTNEQRQYYRRTYCVDKNGVLRSIRTNLPVALSDDITRMIERAHQPSKNEHFGVEQTVAAMSGSHYIPDVEQEVRRYIEKCAFCTLHEEKKAVALELEKRTGLLVKRERYIAQLQSTEGGDMKNNSADTRADERPSSDTQGRRPTFVRSLSEKPIEAQRKKVRFEMQDDELSRSVDLSRDGTMSKPTKATLMDTSDATLRRSRVMMERQLKIDAKTDSTDENTVENGKKMAANDQQETARLQAIIDRMTLVEKQKDKVIADYHMKLCEANMRLFSAEKKLQDEKERHLASVQRLNADLVRERGETQKAKQSNGSLRAAHDRDKDRLERAQQDLNSQSERMRKMIKTHS</sequence>
<reference evidence="4" key="1">
    <citation type="submission" date="2022-11" db="UniProtKB">
        <authorList>
            <consortium name="WormBaseParasite"/>
        </authorList>
    </citation>
    <scope>IDENTIFICATION</scope>
</reference>
<evidence type="ECO:0000313" key="3">
    <source>
        <dbReference type="Proteomes" id="UP000887566"/>
    </source>
</evidence>
<organism evidence="3 4">
    <name type="scientific">Plectus sambesii</name>
    <dbReference type="NCBI Taxonomy" id="2011161"/>
    <lineage>
        <taxon>Eukaryota</taxon>
        <taxon>Metazoa</taxon>
        <taxon>Ecdysozoa</taxon>
        <taxon>Nematoda</taxon>
        <taxon>Chromadorea</taxon>
        <taxon>Plectida</taxon>
        <taxon>Plectina</taxon>
        <taxon>Plectoidea</taxon>
        <taxon>Plectidae</taxon>
        <taxon>Plectus</taxon>
    </lineage>
</organism>